<evidence type="ECO:0000313" key="1">
    <source>
        <dbReference type="EMBL" id="KAJ8428348.1"/>
    </source>
</evidence>
<name>A0A9Q1H101_9CARY</name>
<sequence length="194" mass="22548">MVSHIEHRTTDAIEQNNKDKKKFLGEHGRGKTIDTIDHQTIIREAETDLQELLYLDIVEFRGKRRKDRWFPTTYIGHRMQLNKKLRQKHNGRGKRIDRIDHQIIICEAKNDLQEELASIGCENHVRTKPSTPTHGPLLAPQPQWPECGTLLDNRMLEIIEEDVRVTLALPLGPLEVHVASTCEPKRKYTKLLEL</sequence>
<organism evidence="1 2">
    <name type="scientific">Carnegiea gigantea</name>
    <dbReference type="NCBI Taxonomy" id="171969"/>
    <lineage>
        <taxon>Eukaryota</taxon>
        <taxon>Viridiplantae</taxon>
        <taxon>Streptophyta</taxon>
        <taxon>Embryophyta</taxon>
        <taxon>Tracheophyta</taxon>
        <taxon>Spermatophyta</taxon>
        <taxon>Magnoliopsida</taxon>
        <taxon>eudicotyledons</taxon>
        <taxon>Gunneridae</taxon>
        <taxon>Pentapetalae</taxon>
        <taxon>Caryophyllales</taxon>
        <taxon>Cactineae</taxon>
        <taxon>Cactaceae</taxon>
        <taxon>Cactoideae</taxon>
        <taxon>Echinocereeae</taxon>
        <taxon>Carnegiea</taxon>
    </lineage>
</organism>
<keyword evidence="2" id="KW-1185">Reference proteome</keyword>
<dbReference type="Proteomes" id="UP001153076">
    <property type="component" value="Unassembled WGS sequence"/>
</dbReference>
<proteinExistence type="predicted"/>
<reference evidence="1" key="1">
    <citation type="submission" date="2022-04" db="EMBL/GenBank/DDBJ databases">
        <title>Carnegiea gigantea Genome sequencing and assembly v2.</title>
        <authorList>
            <person name="Copetti D."/>
            <person name="Sanderson M.J."/>
            <person name="Burquez A."/>
            <person name="Wojciechowski M.F."/>
        </authorList>
    </citation>
    <scope>NUCLEOTIDE SEQUENCE</scope>
    <source>
        <strain evidence="1">SGP5-SGP5p</strain>
        <tissue evidence="1">Aerial part</tissue>
    </source>
</reference>
<comment type="caution">
    <text evidence="1">The sequence shown here is derived from an EMBL/GenBank/DDBJ whole genome shotgun (WGS) entry which is preliminary data.</text>
</comment>
<dbReference type="AlphaFoldDB" id="A0A9Q1H101"/>
<accession>A0A9Q1H101</accession>
<gene>
    <name evidence="1" type="ORF">Cgig2_002761</name>
</gene>
<protein>
    <submittedName>
        <fullName evidence="1">Uncharacterized protein</fullName>
    </submittedName>
</protein>
<dbReference type="EMBL" id="JAKOGI010001019">
    <property type="protein sequence ID" value="KAJ8428348.1"/>
    <property type="molecule type" value="Genomic_DNA"/>
</dbReference>
<dbReference type="OrthoDB" id="1001981at2759"/>
<evidence type="ECO:0000313" key="2">
    <source>
        <dbReference type="Proteomes" id="UP001153076"/>
    </source>
</evidence>